<dbReference type="PROSITE" id="PS51194">
    <property type="entry name" value="HELICASE_CTER"/>
    <property type="match status" value="1"/>
</dbReference>
<dbReference type="PANTHER" id="PTHR47957">
    <property type="entry name" value="ATP-DEPENDENT HELICASE HRQ1"/>
    <property type="match status" value="1"/>
</dbReference>
<comment type="caution">
    <text evidence="6">The sequence shown here is derived from an EMBL/GenBank/DDBJ whole genome shotgun (WGS) entry which is preliminary data.</text>
</comment>
<dbReference type="CDD" id="cd18797">
    <property type="entry name" value="SF2_C_Hrq"/>
    <property type="match status" value="1"/>
</dbReference>
<dbReference type="Proteomes" id="UP000567246">
    <property type="component" value="Unassembled WGS sequence"/>
</dbReference>
<evidence type="ECO:0000313" key="6">
    <source>
        <dbReference type="EMBL" id="MBB5847490.1"/>
    </source>
</evidence>
<accession>A0A7W9JGH9</accession>
<dbReference type="InterPro" id="IPR018973">
    <property type="entry name" value="MZB"/>
</dbReference>
<dbReference type="PANTHER" id="PTHR47957:SF3">
    <property type="entry name" value="ATP-DEPENDENT HELICASE HRQ1"/>
    <property type="match status" value="1"/>
</dbReference>
<dbReference type="InterPro" id="IPR014001">
    <property type="entry name" value="Helicase_ATP-bd"/>
</dbReference>
<evidence type="ECO:0000256" key="2">
    <source>
        <dbReference type="ARBA" id="ARBA00022840"/>
    </source>
</evidence>
<dbReference type="InterPro" id="IPR001650">
    <property type="entry name" value="Helicase_C-like"/>
</dbReference>
<dbReference type="GO" id="GO:0043138">
    <property type="term" value="F:3'-5' DNA helicase activity"/>
    <property type="evidence" value="ECO:0007669"/>
    <property type="project" value="TreeGrafter"/>
</dbReference>
<dbReference type="Pfam" id="PF22982">
    <property type="entry name" value="WHD_HRQ1"/>
    <property type="match status" value="1"/>
</dbReference>
<dbReference type="GO" id="GO:0006289">
    <property type="term" value="P:nucleotide-excision repair"/>
    <property type="evidence" value="ECO:0007669"/>
    <property type="project" value="TreeGrafter"/>
</dbReference>
<evidence type="ECO:0000313" key="7">
    <source>
        <dbReference type="Proteomes" id="UP000567246"/>
    </source>
</evidence>
<dbReference type="Pfam" id="PF00271">
    <property type="entry name" value="Helicase_C"/>
    <property type="match status" value="1"/>
</dbReference>
<dbReference type="InterPro" id="IPR055227">
    <property type="entry name" value="HRQ1_WHD"/>
</dbReference>
<dbReference type="RefSeq" id="WP_338104207.1">
    <property type="nucleotide sequence ID" value="NZ_BAABAG010000003.1"/>
</dbReference>
<gene>
    <name evidence="6" type="ORF">HDA33_000054</name>
</gene>
<dbReference type="InterPro" id="IPR022307">
    <property type="entry name" value="Helicase_put_actinobac"/>
</dbReference>
<dbReference type="InterPro" id="IPR011545">
    <property type="entry name" value="DEAD/DEAH_box_helicase_dom"/>
</dbReference>
<feature type="region of interest" description="Disordered" evidence="3">
    <location>
        <begin position="863"/>
        <end position="892"/>
    </location>
</feature>
<dbReference type="SMART" id="SM00487">
    <property type="entry name" value="DEXDc"/>
    <property type="match status" value="1"/>
</dbReference>
<evidence type="ECO:0000259" key="4">
    <source>
        <dbReference type="PROSITE" id="PS51192"/>
    </source>
</evidence>
<proteinExistence type="predicted"/>
<feature type="region of interest" description="Disordered" evidence="3">
    <location>
        <begin position="1"/>
        <end position="58"/>
    </location>
</feature>
<feature type="domain" description="Helicase C-terminal" evidence="5">
    <location>
        <begin position="371"/>
        <end position="523"/>
    </location>
</feature>
<evidence type="ECO:0000256" key="1">
    <source>
        <dbReference type="ARBA" id="ARBA00022741"/>
    </source>
</evidence>
<dbReference type="Pfam" id="PF09369">
    <property type="entry name" value="MZB"/>
    <property type="match status" value="1"/>
</dbReference>
<feature type="domain" description="Helicase ATP-binding" evidence="4">
    <location>
        <begin position="147"/>
        <end position="311"/>
    </location>
</feature>
<dbReference type="SMART" id="SM00490">
    <property type="entry name" value="HELICc"/>
    <property type="match status" value="1"/>
</dbReference>
<reference evidence="6 7" key="1">
    <citation type="submission" date="2020-08" db="EMBL/GenBank/DDBJ databases">
        <title>Sequencing the genomes of 1000 actinobacteria strains.</title>
        <authorList>
            <person name="Klenk H.-P."/>
        </authorList>
    </citation>
    <scope>NUCLEOTIDE SEQUENCE [LARGE SCALE GENOMIC DNA]</scope>
    <source>
        <strain evidence="6 7">DSM 17945</strain>
    </source>
</reference>
<dbReference type="GO" id="GO:0003676">
    <property type="term" value="F:nucleic acid binding"/>
    <property type="evidence" value="ECO:0007669"/>
    <property type="project" value="InterPro"/>
</dbReference>
<keyword evidence="1" id="KW-0547">Nucleotide-binding</keyword>
<dbReference type="CDD" id="cd17923">
    <property type="entry name" value="DEXHc_Hrq1-like"/>
    <property type="match status" value="1"/>
</dbReference>
<keyword evidence="2" id="KW-0067">ATP-binding</keyword>
<dbReference type="GO" id="GO:0036297">
    <property type="term" value="P:interstrand cross-link repair"/>
    <property type="evidence" value="ECO:0007669"/>
    <property type="project" value="TreeGrafter"/>
</dbReference>
<feature type="compositionally biased region" description="Low complexity" evidence="3">
    <location>
        <begin position="16"/>
        <end position="30"/>
    </location>
</feature>
<dbReference type="SUPFAM" id="SSF52540">
    <property type="entry name" value="P-loop containing nucleoside triphosphate hydrolases"/>
    <property type="match status" value="1"/>
</dbReference>
<dbReference type="Gene3D" id="3.40.50.300">
    <property type="entry name" value="P-loop containing nucleotide triphosphate hydrolases"/>
    <property type="match status" value="2"/>
</dbReference>
<keyword evidence="7" id="KW-1185">Reference proteome</keyword>
<sequence length="892" mass="94869">MSTPPPEPAAAGDAFDPWADPAAGWGAPDDGPSDRRDAPADVDETDHPGDEAHPWDEPAPLADAVADVVAGLSVSRPGDPVAGGEAADVLRGALGRHGLPEQIRHVVTLPARQARHADWPSEAPEALVRAFAGRGIERPWAHQVRAATVAGAGTHTVVATGTASGKSLAYQLAAGIRLSGDPHATVLHLSPTKALAADQLLAWRALERDGATWLRAAPYDGDTAPPDRIWAREHANVLMTNPDMLHVGILPHHERWARFFRHLAFVVVDESHSYRGVFGSQVGILLRRLRRVAAHWRGDRPEPVFIGASATSADPAGHFSRLIGAPATAVAEDASPHGAVTVAFWEPELTDRRGENGAPVRRSAMAASADLLTDLALQQVRTLAFIRSRRGAEAIASAARRQLEELEAGLGSRIAAYRSGYLPEERRALEADLRSGRLLGMASTPALEMGIDVAGLDAVVVAGWPGTRASFFQQIGRAGRGGQDALAFFVASDDPLDTYVVDHPEAVFDLGVEDTVVDPENPHLLGPQLCAAAAELPLTPEAFERFGDPERVRALLDVLVEQGLLRRRPAGWFWTHPEHAAGMVSLRDDGGGPMDIIDAESGTLLGTMDSPQTHYQAHPGAVYVHQDRTYLVEELDEDAHAVIVTRAWPDFTTQARDVTEIEIVDVHRRLDAREGTLRWCLGDVQVRTQVVSFQRKALVSGEVLGEEPLELPARDLFTSAVWFQASSEELIAAGLTMDRLPGALHAAEHAMIGMMPLVASNDRWDIGGVSMVLHPDTGSPAVFVYDGRPGGAGFGERGFAQARRWVEATAGAIAACECEAGCPSCVQSPKCGNRNSPLDKAGALTVLRFLLGQADHLVPVVAEGSGETDGGTDDGVGVDDEDASGSGSSGTA</sequence>
<dbReference type="AlphaFoldDB" id="A0A7W9JGH9"/>
<keyword evidence="6" id="KW-0347">Helicase</keyword>
<name>A0A7W9JGH9_9MICC</name>
<dbReference type="PROSITE" id="PS51192">
    <property type="entry name" value="HELICASE_ATP_BIND_1"/>
    <property type="match status" value="1"/>
</dbReference>
<evidence type="ECO:0000256" key="3">
    <source>
        <dbReference type="SAM" id="MobiDB-lite"/>
    </source>
</evidence>
<feature type="compositionally biased region" description="Acidic residues" evidence="3">
    <location>
        <begin position="870"/>
        <end position="883"/>
    </location>
</feature>
<feature type="compositionally biased region" description="Basic and acidic residues" evidence="3">
    <location>
        <begin position="32"/>
        <end position="56"/>
    </location>
</feature>
<dbReference type="NCBIfam" id="TIGR03817">
    <property type="entry name" value="DECH_helic"/>
    <property type="match status" value="1"/>
</dbReference>
<organism evidence="6 7">
    <name type="scientific">Micrococcus endophyticus</name>
    <dbReference type="NCBI Taxonomy" id="455343"/>
    <lineage>
        <taxon>Bacteria</taxon>
        <taxon>Bacillati</taxon>
        <taxon>Actinomycetota</taxon>
        <taxon>Actinomycetes</taxon>
        <taxon>Micrococcales</taxon>
        <taxon>Micrococcaceae</taxon>
        <taxon>Micrococcus</taxon>
    </lineage>
</organism>
<dbReference type="EMBL" id="JACHMW010000001">
    <property type="protein sequence ID" value="MBB5847490.1"/>
    <property type="molecule type" value="Genomic_DNA"/>
</dbReference>
<dbReference type="InterPro" id="IPR027417">
    <property type="entry name" value="P-loop_NTPase"/>
</dbReference>
<dbReference type="GO" id="GO:0005524">
    <property type="term" value="F:ATP binding"/>
    <property type="evidence" value="ECO:0007669"/>
    <property type="project" value="UniProtKB-KW"/>
</dbReference>
<protein>
    <submittedName>
        <fullName evidence="6">DEAD/DEAH box helicase domain-containing protein</fullName>
    </submittedName>
</protein>
<evidence type="ECO:0000259" key="5">
    <source>
        <dbReference type="PROSITE" id="PS51194"/>
    </source>
</evidence>
<dbReference type="Pfam" id="PF00270">
    <property type="entry name" value="DEAD"/>
    <property type="match status" value="1"/>
</dbReference>
<keyword evidence="6" id="KW-0378">Hydrolase</keyword>